<comment type="caution">
    <text evidence="1">The sequence shown here is derived from an EMBL/GenBank/DDBJ whole genome shotgun (WGS) entry which is preliminary data.</text>
</comment>
<gene>
    <name evidence="1" type="ORF">CHL78_010635</name>
</gene>
<evidence type="ECO:0000313" key="2">
    <source>
        <dbReference type="Proteomes" id="UP000215694"/>
    </source>
</evidence>
<protein>
    <recommendedName>
        <fullName evidence="3">Nucleotidyltransferase family protein</fullName>
    </recommendedName>
</protein>
<dbReference type="RefSeq" id="WP_094367387.1">
    <property type="nucleotide sequence ID" value="NZ_NOJY02000016.1"/>
</dbReference>
<name>A0A371J2Q6_9FIRM</name>
<dbReference type="SUPFAM" id="SSF81301">
    <property type="entry name" value="Nucleotidyltransferase"/>
    <property type="match status" value="1"/>
</dbReference>
<dbReference type="Proteomes" id="UP000215694">
    <property type="component" value="Unassembled WGS sequence"/>
</dbReference>
<accession>A0A371J2Q6</accession>
<dbReference type="AlphaFoldDB" id="A0A371J2Q6"/>
<organism evidence="1 2">
    <name type="scientific">Romboutsia weinsteinii</name>
    <dbReference type="NCBI Taxonomy" id="2020949"/>
    <lineage>
        <taxon>Bacteria</taxon>
        <taxon>Bacillati</taxon>
        <taxon>Bacillota</taxon>
        <taxon>Clostridia</taxon>
        <taxon>Peptostreptococcales</taxon>
        <taxon>Peptostreptococcaceae</taxon>
        <taxon>Romboutsia</taxon>
    </lineage>
</organism>
<dbReference type="Gene3D" id="3.30.460.40">
    <property type="match status" value="1"/>
</dbReference>
<reference evidence="1 2" key="1">
    <citation type="journal article" date="2017" name="Genome Announc.">
        <title>Draft Genome Sequence of Romboutsia weinsteinii sp. nov. Strain CCRI-19649(T) Isolated from Surface Water.</title>
        <authorList>
            <person name="Maheux A.F."/>
            <person name="Boudreau D.K."/>
            <person name="Berube E."/>
            <person name="Boissinot M."/>
            <person name="Cantin P."/>
            <person name="Raymond F."/>
            <person name="Corbeil J."/>
            <person name="Omar R.F."/>
            <person name="Bergeron M.G."/>
        </authorList>
    </citation>
    <scope>NUCLEOTIDE SEQUENCE [LARGE SCALE GENOMIC DNA]</scope>
    <source>
        <strain evidence="1 2">CCRI-19649</strain>
    </source>
</reference>
<evidence type="ECO:0008006" key="3">
    <source>
        <dbReference type="Google" id="ProtNLM"/>
    </source>
</evidence>
<dbReference type="Pfam" id="PF10706">
    <property type="entry name" value="Aminoglyc_resit"/>
    <property type="match status" value="1"/>
</dbReference>
<dbReference type="InterPro" id="IPR019646">
    <property type="entry name" value="Aminoglyc_AdlTrfase"/>
</dbReference>
<proteinExistence type="predicted"/>
<evidence type="ECO:0000313" key="1">
    <source>
        <dbReference type="EMBL" id="RDY27070.1"/>
    </source>
</evidence>
<keyword evidence="2" id="KW-1185">Reference proteome</keyword>
<dbReference type="EMBL" id="NOJY02000016">
    <property type="protein sequence ID" value="RDY27070.1"/>
    <property type="molecule type" value="Genomic_DNA"/>
</dbReference>
<dbReference type="OrthoDB" id="2351919at2"/>
<sequence length="183" mass="21224">MNKKILKQIADGLNKLNCTWAIGGSVLLNHYNLVKKPNDIDILIDPNDTSKIKDFMDSIGTPVELPSKEPFRTKEFFGYIVDDTMIEFMGDFKIDIGDNNIYRFVLDKDAIVNKMFVDNTTVYLTSLEDWIVAYKVMNDPKKRVVLLKEYFVKEGIKHKHLLERNLLQDLPKDVKELIIDLLN</sequence>
<dbReference type="InterPro" id="IPR043519">
    <property type="entry name" value="NT_sf"/>
</dbReference>